<dbReference type="Pfam" id="PF02624">
    <property type="entry name" value="YcaO"/>
    <property type="match status" value="1"/>
</dbReference>
<gene>
    <name evidence="2" type="ORF">GCM10009665_59140</name>
</gene>
<dbReference type="Proteomes" id="UP001500037">
    <property type="component" value="Unassembled WGS sequence"/>
</dbReference>
<dbReference type="EMBL" id="BAAALF010000146">
    <property type="protein sequence ID" value="GAA1261617.1"/>
    <property type="molecule type" value="Genomic_DNA"/>
</dbReference>
<name>A0ABN1WUN6_9ACTN</name>
<dbReference type="PROSITE" id="PS51664">
    <property type="entry name" value="YCAO"/>
    <property type="match status" value="1"/>
</dbReference>
<dbReference type="Gene3D" id="3.30.40.250">
    <property type="match status" value="1"/>
</dbReference>
<comment type="caution">
    <text evidence="2">The sequence shown here is derived from an EMBL/GenBank/DDBJ whole genome shotgun (WGS) entry which is preliminary data.</text>
</comment>
<dbReference type="NCBIfam" id="TIGR03882">
    <property type="entry name" value="cyclo_dehyd_2"/>
    <property type="match status" value="1"/>
</dbReference>
<dbReference type="PANTHER" id="PTHR37809:SF1">
    <property type="entry name" value="RIBOSOMAL PROTEIN S12 METHYLTHIOTRANSFERASE ACCESSORY FACTOR YCAO"/>
    <property type="match status" value="1"/>
</dbReference>
<dbReference type="Gene3D" id="3.30.1330.230">
    <property type="match status" value="2"/>
</dbReference>
<dbReference type="NCBIfam" id="TIGR03604">
    <property type="entry name" value="TOMM_cyclo_SagD"/>
    <property type="match status" value="1"/>
</dbReference>
<accession>A0ABN1WUN6</accession>
<dbReference type="InterPro" id="IPR027624">
    <property type="entry name" value="TOMM_cyclo_SagD"/>
</dbReference>
<proteinExistence type="predicted"/>
<evidence type="ECO:0000259" key="1">
    <source>
        <dbReference type="PROSITE" id="PS51664"/>
    </source>
</evidence>
<dbReference type="Gene3D" id="3.30.160.660">
    <property type="match status" value="1"/>
</dbReference>
<protein>
    <submittedName>
        <fullName evidence="2">TOMM leader peptide-binding protein</fullName>
    </submittedName>
</protein>
<keyword evidence="3" id="KW-1185">Reference proteome</keyword>
<dbReference type="RefSeq" id="WP_344445115.1">
    <property type="nucleotide sequence ID" value="NZ_BAAALF010000146.1"/>
</dbReference>
<feature type="domain" description="YcaO" evidence="1">
    <location>
        <begin position="417"/>
        <end position="791"/>
    </location>
</feature>
<dbReference type="InterPro" id="IPR022291">
    <property type="entry name" value="Bacteriocin_synth_cyclodeHase"/>
</dbReference>
<dbReference type="NCBIfam" id="TIGR00702">
    <property type="entry name" value="YcaO-type kinase domain"/>
    <property type="match status" value="1"/>
</dbReference>
<evidence type="ECO:0000313" key="3">
    <source>
        <dbReference type="Proteomes" id="UP001500037"/>
    </source>
</evidence>
<dbReference type="PANTHER" id="PTHR37809">
    <property type="entry name" value="RIBOSOMAL PROTEIN S12 METHYLTHIOTRANSFERASE ACCESSORY FACTOR YCAO"/>
    <property type="match status" value="1"/>
</dbReference>
<reference evidence="2 3" key="1">
    <citation type="journal article" date="2019" name="Int. J. Syst. Evol. Microbiol.">
        <title>The Global Catalogue of Microorganisms (GCM) 10K type strain sequencing project: providing services to taxonomists for standard genome sequencing and annotation.</title>
        <authorList>
            <consortium name="The Broad Institute Genomics Platform"/>
            <consortium name="The Broad Institute Genome Sequencing Center for Infectious Disease"/>
            <person name="Wu L."/>
            <person name="Ma J."/>
        </authorList>
    </citation>
    <scope>NUCLEOTIDE SEQUENCE [LARGE SCALE GENOMIC DNA]</scope>
    <source>
        <strain evidence="2 3">JCM 13004</strain>
    </source>
</reference>
<sequence>MNRPRLKAHLSPQVLGDRVFLITEDRHYVVQGGPAVQVLAFLDGRHTLADIVEKLDGALSFAGVLGALAKYQRFGHLADGRPDLPEAQLAAWDARGLDPETAVRALAAAPVAVVTAGEVDPAPFLRALAAAGLPARQRAAAEIATEAAGTTDATAAELVLVLCDDYLDDTLGALDDRLRAAGRSWLLVKPIGDEVWLGPLFVPDPPATQAVQAVQAVQDGAPEQDPATAATGCWHCLAARLEGNRPVEQYLRTWSTDGTRGLRRARAATAASVDTAAGLVAALLTELAGTGRVPSVHGTLVSLDSRTLATERHAVVRRPQCPHCGDARLLLDRLARIELASSAVNFATDGGHRTVRPEDTQRRLDKHVSRITGVITHLQLLNGTDNGVTYSYFSGHNFAVAHNLDALRRNVRGISGGKGRTEVQAKVSAMCEAVERYSGVWRDDRPTITASYAQLGPERAVPMAELLLFSEKQHREAAAWNRTDAGRLQQVPQVCPDGTEIAWTAAWSLTEERERLVPAVYAWFGHPDLYDFNICFTDGNGHAAGNTLPEAILQGFCELVERDAVSLWWYNRIARPGFDLDSLNDPYITTLREHYASIDREVWVLDITTDLGIPTFVAVSRRTDRPVEDVILGFGAHLDPRIAVVRALTEANQFLPSVTMRKPDGSTFYWEEDPQTLEWLQNVRVAEEPWLLPHPGLDKRRLTDYPELHTGDAAQDVRNCVELVREHGHEFLVVDQSLPDIELHVAKVIVPGLRHFWRRLGAGRLYDAPVRLGWIDQPVAEEDLNPRSVFF</sequence>
<dbReference type="InterPro" id="IPR003776">
    <property type="entry name" value="YcaO-like_dom"/>
</dbReference>
<organism evidence="2 3">
    <name type="scientific">Kitasatospora nipponensis</name>
    <dbReference type="NCBI Taxonomy" id="258049"/>
    <lineage>
        <taxon>Bacteria</taxon>
        <taxon>Bacillati</taxon>
        <taxon>Actinomycetota</taxon>
        <taxon>Actinomycetes</taxon>
        <taxon>Kitasatosporales</taxon>
        <taxon>Streptomycetaceae</taxon>
        <taxon>Kitasatospora</taxon>
    </lineage>
</organism>
<dbReference type="Gene3D" id="3.40.50.720">
    <property type="entry name" value="NAD(P)-binding Rossmann-like Domain"/>
    <property type="match status" value="1"/>
</dbReference>
<dbReference type="Gene3D" id="3.90.930.60">
    <property type="match status" value="1"/>
</dbReference>
<evidence type="ECO:0000313" key="2">
    <source>
        <dbReference type="EMBL" id="GAA1261617.1"/>
    </source>
</evidence>